<name>A0A9W6BMY7_9CHLO</name>
<feature type="compositionally biased region" description="Basic and acidic residues" evidence="1">
    <location>
        <begin position="50"/>
        <end position="60"/>
    </location>
</feature>
<comment type="caution">
    <text evidence="2">The sequence shown here is derived from an EMBL/GenBank/DDBJ whole genome shotgun (WGS) entry which is preliminary data.</text>
</comment>
<reference evidence="2 3" key="1">
    <citation type="journal article" date="2023" name="Commun. Biol.">
        <title>Reorganization of the ancestral sex-determining regions during the evolution of trioecy in Pleodorina starrii.</title>
        <authorList>
            <person name="Takahashi K."/>
            <person name="Suzuki S."/>
            <person name="Kawai-Toyooka H."/>
            <person name="Yamamoto K."/>
            <person name="Hamaji T."/>
            <person name="Ootsuki R."/>
            <person name="Yamaguchi H."/>
            <person name="Kawachi M."/>
            <person name="Higashiyama T."/>
            <person name="Nozaki H."/>
        </authorList>
    </citation>
    <scope>NUCLEOTIDE SEQUENCE [LARGE SCALE GENOMIC DNA]</scope>
    <source>
        <strain evidence="2 3">NIES-4479</strain>
    </source>
</reference>
<feature type="region of interest" description="Disordered" evidence="1">
    <location>
        <begin position="28"/>
        <end position="155"/>
    </location>
</feature>
<evidence type="ECO:0000313" key="3">
    <source>
        <dbReference type="Proteomes" id="UP001165080"/>
    </source>
</evidence>
<gene>
    <name evidence="2" type="primary">PLEST006869</name>
    <name evidence="2" type="ORF">PLESTB_000898100</name>
</gene>
<feature type="compositionally biased region" description="Basic and acidic residues" evidence="1">
    <location>
        <begin position="122"/>
        <end position="141"/>
    </location>
</feature>
<dbReference type="Proteomes" id="UP001165080">
    <property type="component" value="Unassembled WGS sequence"/>
</dbReference>
<keyword evidence="3" id="KW-1185">Reference proteome</keyword>
<proteinExistence type="predicted"/>
<sequence length="155" mass="16295">MAKSWKHVVKILKACGTRLHESASTAFLKKKKTQAPGPRNCAELAAKPKPVAEQEERLDNEVPLGWAAGGEEQLQEEGEQPDLSVERRAGKRPSSKPSSPRSAKAAHKGVKPGGGSKGGQGKGKENKGAKGKGVRDAEGKGVDGAGARARRSNRT</sequence>
<accession>A0A9W6BMY7</accession>
<dbReference type="EMBL" id="BRXU01000011">
    <property type="protein sequence ID" value="GLC54710.1"/>
    <property type="molecule type" value="Genomic_DNA"/>
</dbReference>
<organism evidence="2 3">
    <name type="scientific">Pleodorina starrii</name>
    <dbReference type="NCBI Taxonomy" id="330485"/>
    <lineage>
        <taxon>Eukaryota</taxon>
        <taxon>Viridiplantae</taxon>
        <taxon>Chlorophyta</taxon>
        <taxon>core chlorophytes</taxon>
        <taxon>Chlorophyceae</taxon>
        <taxon>CS clade</taxon>
        <taxon>Chlamydomonadales</taxon>
        <taxon>Volvocaceae</taxon>
        <taxon>Pleodorina</taxon>
    </lineage>
</organism>
<feature type="compositionally biased region" description="Gly residues" evidence="1">
    <location>
        <begin position="111"/>
        <end position="121"/>
    </location>
</feature>
<dbReference type="AlphaFoldDB" id="A0A9W6BMY7"/>
<evidence type="ECO:0000313" key="2">
    <source>
        <dbReference type="EMBL" id="GLC54710.1"/>
    </source>
</evidence>
<evidence type="ECO:0000256" key="1">
    <source>
        <dbReference type="SAM" id="MobiDB-lite"/>
    </source>
</evidence>
<protein>
    <submittedName>
        <fullName evidence="2">Uncharacterized protein</fullName>
    </submittedName>
</protein>